<dbReference type="InterPro" id="IPR014774">
    <property type="entry name" value="KaiC-like_dom"/>
</dbReference>
<accession>B5IA04</accession>
<dbReference type="PROSITE" id="PS51146">
    <property type="entry name" value="KAIC"/>
    <property type="match status" value="1"/>
</dbReference>
<dbReference type="EMBL" id="CP001941">
    <property type="protein sequence ID" value="ADD08361.1"/>
    <property type="molecule type" value="Genomic_DNA"/>
</dbReference>
<organism evidence="3 4">
    <name type="scientific">Aciduliprofundum boonei (strain DSM 19572 / T469)</name>
    <dbReference type="NCBI Taxonomy" id="439481"/>
    <lineage>
        <taxon>Archaea</taxon>
        <taxon>Methanobacteriati</taxon>
        <taxon>Thermoplasmatota</taxon>
        <taxon>DHVE2 group</taxon>
        <taxon>Candidatus Aciduliprofundum</taxon>
    </lineage>
</organism>
<dbReference type="GeneID" id="8827495"/>
<dbReference type="eggNOG" id="arCOG01171">
    <property type="taxonomic scope" value="Archaea"/>
</dbReference>
<dbReference type="SUPFAM" id="SSF52540">
    <property type="entry name" value="P-loop containing nucleoside triphosphate hydrolases"/>
    <property type="match status" value="1"/>
</dbReference>
<dbReference type="STRING" id="439481.Aboo_0550"/>
<dbReference type="HOGENOM" id="CLU_023669_2_1_2"/>
<keyword evidence="4" id="KW-1185">Reference proteome</keyword>
<dbReference type="AlphaFoldDB" id="B5IA04"/>
<dbReference type="InterPro" id="IPR010624">
    <property type="entry name" value="KaiC_dom"/>
</dbReference>
<name>B5IA04_ACIB4</name>
<gene>
    <name evidence="3" type="ordered locus">Aboo_0550</name>
</gene>
<evidence type="ECO:0000313" key="3">
    <source>
        <dbReference type="EMBL" id="ADD08361.1"/>
    </source>
</evidence>
<dbReference type="KEGG" id="abi:Aboo_0550"/>
<keyword evidence="2" id="KW-0067">ATP-binding</keyword>
<evidence type="ECO:0000256" key="1">
    <source>
        <dbReference type="ARBA" id="ARBA00022741"/>
    </source>
</evidence>
<dbReference type="PANTHER" id="PTHR43637">
    <property type="entry name" value="UPF0273 PROTEIN TM_0370"/>
    <property type="match status" value="1"/>
</dbReference>
<dbReference type="InterPro" id="IPR027417">
    <property type="entry name" value="P-loop_NTPase"/>
</dbReference>
<protein>
    <submittedName>
        <fullName evidence="3">Circadian clock protein, KaiC</fullName>
    </submittedName>
</protein>
<reference evidence="3" key="1">
    <citation type="submission" date="2010-02" db="EMBL/GenBank/DDBJ databases">
        <title>Complete sequence of Aciduliprofundum boonei T469.</title>
        <authorList>
            <consortium name="US DOE Joint Genome Institute"/>
            <person name="Lucas S."/>
            <person name="Copeland A."/>
            <person name="Lapidus A."/>
            <person name="Cheng J.-F."/>
            <person name="Bruce D."/>
            <person name="Goodwin L."/>
            <person name="Pitluck S."/>
            <person name="Saunders E."/>
            <person name="Detter J.C."/>
            <person name="Han C."/>
            <person name="Tapia R."/>
            <person name="Land M."/>
            <person name="Hauser L."/>
            <person name="Kyrpides N."/>
            <person name="Mikhailova N."/>
            <person name="Flores G."/>
            <person name="Reysenbach A.-L."/>
            <person name="Woyke T."/>
        </authorList>
    </citation>
    <scope>NUCLEOTIDE SEQUENCE</scope>
    <source>
        <strain evidence="3">T469</strain>
    </source>
</reference>
<sequence>MDEKIKTGILGLDAPLDGGLMNKSSTVIIGSTGAGKTTFATQFIRRGLLDGQDCIFISLDENKEQIIRDALNMGWDDITYFVEEEKLIFVDASGKEFKAFIRKELPDFVSTWLGANTRIAIDPLTPVVWATPSRYEQRELLGFMLKEMRKIGTVVATLEEHGPANLSAPETAIPMYLADSIIHLRYRYVEDNTRRDLKIIKMRGSRHSEKIFPYKIVRGLGLVVMRGSYHMKHTRLNVEELEKKVMEKLKNASPIVQERVRKLISKLNDEDLEDINLDELADMLVEEFS</sequence>
<dbReference type="Pfam" id="PF06745">
    <property type="entry name" value="ATPase"/>
    <property type="match status" value="1"/>
</dbReference>
<dbReference type="GO" id="GO:0005524">
    <property type="term" value="F:ATP binding"/>
    <property type="evidence" value="ECO:0007669"/>
    <property type="project" value="UniProtKB-KW"/>
</dbReference>
<evidence type="ECO:0000256" key="2">
    <source>
        <dbReference type="ARBA" id="ARBA00022840"/>
    </source>
</evidence>
<dbReference type="Proteomes" id="UP000001400">
    <property type="component" value="Chromosome"/>
</dbReference>
<dbReference type="RefSeq" id="WP_008082439.1">
    <property type="nucleotide sequence ID" value="NC_013926.1"/>
</dbReference>
<evidence type="ECO:0000313" key="4">
    <source>
        <dbReference type="Proteomes" id="UP000001400"/>
    </source>
</evidence>
<dbReference type="Gene3D" id="3.40.50.300">
    <property type="entry name" value="P-loop containing nucleotide triphosphate hydrolases"/>
    <property type="match status" value="1"/>
</dbReference>
<dbReference type="OrthoDB" id="27015at2157"/>
<keyword evidence="1" id="KW-0547">Nucleotide-binding</keyword>
<proteinExistence type="predicted"/>